<evidence type="ECO:0000256" key="6">
    <source>
        <dbReference type="ARBA" id="ARBA00023065"/>
    </source>
</evidence>
<proteinExistence type="predicted"/>
<keyword evidence="2" id="KW-0813">Transport</keyword>
<evidence type="ECO:0000256" key="10">
    <source>
        <dbReference type="SAM" id="Phobius"/>
    </source>
</evidence>
<evidence type="ECO:0000256" key="3">
    <source>
        <dbReference type="ARBA" id="ARBA00022692"/>
    </source>
</evidence>
<comment type="subcellular location">
    <subcellularLocation>
        <location evidence="1">Membrane</location>
        <topology evidence="1">Multi-pass membrane protein</topology>
    </subcellularLocation>
</comment>
<keyword evidence="3 10" id="KW-0812">Transmembrane</keyword>
<dbReference type="Gene3D" id="1.10.238.10">
    <property type="entry name" value="EF-hand"/>
    <property type="match status" value="2"/>
</dbReference>
<dbReference type="PANTHER" id="PTHR11003">
    <property type="entry name" value="POTASSIUM CHANNEL, SUBFAMILY K"/>
    <property type="match status" value="1"/>
</dbReference>
<accession>A0A9W6Z5F0</accession>
<evidence type="ECO:0000256" key="1">
    <source>
        <dbReference type="ARBA" id="ARBA00004141"/>
    </source>
</evidence>
<keyword evidence="4" id="KW-0106">Calcium</keyword>
<feature type="transmembrane region" description="Helical" evidence="10">
    <location>
        <begin position="154"/>
        <end position="172"/>
    </location>
</feature>
<evidence type="ECO:0000256" key="7">
    <source>
        <dbReference type="ARBA" id="ARBA00023136"/>
    </source>
</evidence>
<dbReference type="InterPro" id="IPR018247">
    <property type="entry name" value="EF_Hand_1_Ca_BS"/>
</dbReference>
<feature type="domain" description="EF-hand" evidence="11">
    <location>
        <begin position="297"/>
        <end position="332"/>
    </location>
</feature>
<sequence>MKGREDDEKDGIEEQSGVDGDYVGFNIAEEGEEGAEKEKEEKEEEILPMVEDATLRGRQIYYRRALSLLVGLMGGGVTWFWKGEGVELVDSVYFVCTTLATIGHGDVLPTRLVHPLVSRLTTTFLSCVGVLLVGNFAAISIVSRGKGKGEREELTRFICIVLALWGVGTLGLKMLGGGNWGTLAYFVMQTLTTLGLGDVRQVGWKSKLFLSFYSLFGTAIFGGVVGAIASIPLEINEKKAKESVLESLPDELNEEVYKFLSRGTEVQRLGLSKNKGYCSKNEFTLLMLIRQGLINEKDLELCREKFDKLDTDRSGKITRADLVQVQSKRWVRGMVRGLVRGILGGGGEMRVVAEE</sequence>
<keyword evidence="7 10" id="KW-0472">Membrane</keyword>
<dbReference type="SUPFAM" id="SSF47473">
    <property type="entry name" value="EF-hand"/>
    <property type="match status" value="1"/>
</dbReference>
<dbReference type="InterPro" id="IPR013099">
    <property type="entry name" value="K_chnl_dom"/>
</dbReference>
<feature type="region of interest" description="Disordered" evidence="9">
    <location>
        <begin position="1"/>
        <end position="23"/>
    </location>
</feature>
<dbReference type="PANTHER" id="PTHR11003:SF334">
    <property type="entry name" value="FI03418P"/>
    <property type="match status" value="1"/>
</dbReference>
<dbReference type="EMBL" id="BRXZ01001875">
    <property type="protein sequence ID" value="GMH48492.1"/>
    <property type="molecule type" value="Genomic_DNA"/>
</dbReference>
<dbReference type="SUPFAM" id="SSF81324">
    <property type="entry name" value="Voltage-gated potassium channels"/>
    <property type="match status" value="2"/>
</dbReference>
<feature type="transmembrane region" description="Helical" evidence="10">
    <location>
        <begin position="120"/>
        <end position="142"/>
    </location>
</feature>
<evidence type="ECO:0000256" key="2">
    <source>
        <dbReference type="ARBA" id="ARBA00022448"/>
    </source>
</evidence>
<dbReference type="PROSITE" id="PS00018">
    <property type="entry name" value="EF_HAND_1"/>
    <property type="match status" value="1"/>
</dbReference>
<evidence type="ECO:0000256" key="4">
    <source>
        <dbReference type="ARBA" id="ARBA00022837"/>
    </source>
</evidence>
<organism evidence="12 13">
    <name type="scientific">Triparma retinervis</name>
    <dbReference type="NCBI Taxonomy" id="2557542"/>
    <lineage>
        <taxon>Eukaryota</taxon>
        <taxon>Sar</taxon>
        <taxon>Stramenopiles</taxon>
        <taxon>Ochrophyta</taxon>
        <taxon>Bolidophyceae</taxon>
        <taxon>Parmales</taxon>
        <taxon>Triparmaceae</taxon>
        <taxon>Triparma</taxon>
    </lineage>
</organism>
<keyword evidence="5 10" id="KW-1133">Transmembrane helix</keyword>
<feature type="transmembrane region" description="Helical" evidence="10">
    <location>
        <begin position="178"/>
        <end position="196"/>
    </location>
</feature>
<feature type="non-terminal residue" evidence="12">
    <location>
        <position position="355"/>
    </location>
</feature>
<dbReference type="InterPro" id="IPR011992">
    <property type="entry name" value="EF-hand-dom_pair"/>
</dbReference>
<evidence type="ECO:0000256" key="9">
    <source>
        <dbReference type="SAM" id="MobiDB-lite"/>
    </source>
</evidence>
<comment type="caution">
    <text evidence="12">The sequence shown here is derived from an EMBL/GenBank/DDBJ whole genome shotgun (WGS) entry which is preliminary data.</text>
</comment>
<keyword evidence="6" id="KW-0406">Ion transport</keyword>
<dbReference type="GO" id="GO:0022841">
    <property type="term" value="F:potassium ion leak channel activity"/>
    <property type="evidence" value="ECO:0007669"/>
    <property type="project" value="TreeGrafter"/>
</dbReference>
<evidence type="ECO:0000313" key="12">
    <source>
        <dbReference type="EMBL" id="GMH48492.1"/>
    </source>
</evidence>
<dbReference type="AlphaFoldDB" id="A0A9W6Z5F0"/>
<keyword evidence="13" id="KW-1185">Reference proteome</keyword>
<dbReference type="Pfam" id="PF07885">
    <property type="entry name" value="Ion_trans_2"/>
    <property type="match status" value="2"/>
</dbReference>
<protein>
    <recommendedName>
        <fullName evidence="11">EF-hand domain-containing protein</fullName>
    </recommendedName>
</protein>
<evidence type="ECO:0000259" key="11">
    <source>
        <dbReference type="PROSITE" id="PS50222"/>
    </source>
</evidence>
<evidence type="ECO:0000256" key="5">
    <source>
        <dbReference type="ARBA" id="ARBA00022989"/>
    </source>
</evidence>
<dbReference type="Proteomes" id="UP001165082">
    <property type="component" value="Unassembled WGS sequence"/>
</dbReference>
<dbReference type="PROSITE" id="PS50222">
    <property type="entry name" value="EF_HAND_2"/>
    <property type="match status" value="1"/>
</dbReference>
<dbReference type="GO" id="GO:0005886">
    <property type="term" value="C:plasma membrane"/>
    <property type="evidence" value="ECO:0007669"/>
    <property type="project" value="TreeGrafter"/>
</dbReference>
<dbReference type="Gene3D" id="1.10.287.70">
    <property type="match status" value="2"/>
</dbReference>
<dbReference type="InterPro" id="IPR003280">
    <property type="entry name" value="2pore_dom_K_chnl"/>
</dbReference>
<evidence type="ECO:0000256" key="8">
    <source>
        <dbReference type="ARBA" id="ARBA00023303"/>
    </source>
</evidence>
<feature type="transmembrane region" description="Helical" evidence="10">
    <location>
        <begin position="65"/>
        <end position="81"/>
    </location>
</feature>
<gene>
    <name evidence="12" type="ORF">TrRE_jg3212</name>
</gene>
<dbReference type="OrthoDB" id="415460at2759"/>
<dbReference type="InterPro" id="IPR002048">
    <property type="entry name" value="EF_hand_dom"/>
</dbReference>
<dbReference type="GO" id="GO:0030322">
    <property type="term" value="P:stabilization of membrane potential"/>
    <property type="evidence" value="ECO:0007669"/>
    <property type="project" value="TreeGrafter"/>
</dbReference>
<name>A0A9W6Z5F0_9STRA</name>
<evidence type="ECO:0000313" key="13">
    <source>
        <dbReference type="Proteomes" id="UP001165082"/>
    </source>
</evidence>
<dbReference type="GO" id="GO:0015271">
    <property type="term" value="F:outward rectifier potassium channel activity"/>
    <property type="evidence" value="ECO:0007669"/>
    <property type="project" value="TreeGrafter"/>
</dbReference>
<dbReference type="GO" id="GO:0005737">
    <property type="term" value="C:cytoplasm"/>
    <property type="evidence" value="ECO:0007669"/>
    <property type="project" value="UniProtKB-ARBA"/>
</dbReference>
<dbReference type="GO" id="GO:0005509">
    <property type="term" value="F:calcium ion binding"/>
    <property type="evidence" value="ECO:0007669"/>
    <property type="project" value="InterPro"/>
</dbReference>
<feature type="transmembrane region" description="Helical" evidence="10">
    <location>
        <begin position="208"/>
        <end position="233"/>
    </location>
</feature>
<reference evidence="12" key="1">
    <citation type="submission" date="2022-07" db="EMBL/GenBank/DDBJ databases">
        <title>Genome analysis of Parmales, a sister group of diatoms, reveals the evolutionary specialization of diatoms from phago-mixotrophs to photoautotrophs.</title>
        <authorList>
            <person name="Ban H."/>
            <person name="Sato S."/>
            <person name="Yoshikawa S."/>
            <person name="Kazumasa Y."/>
            <person name="Nakamura Y."/>
            <person name="Ichinomiya M."/>
            <person name="Saitoh K."/>
            <person name="Sato N."/>
            <person name="Blanc-Mathieu R."/>
            <person name="Endo H."/>
            <person name="Kuwata A."/>
            <person name="Ogata H."/>
        </authorList>
    </citation>
    <scope>NUCLEOTIDE SEQUENCE</scope>
</reference>
<keyword evidence="8" id="KW-0407">Ion channel</keyword>